<gene>
    <name evidence="8" type="ORF">BDY21DRAFT_277060</name>
</gene>
<dbReference type="Proteomes" id="UP000799766">
    <property type="component" value="Unassembled WGS sequence"/>
</dbReference>
<evidence type="ECO:0000256" key="6">
    <source>
        <dbReference type="PIRSR" id="PIRSR602129-50"/>
    </source>
</evidence>
<comment type="cofactor">
    <cofactor evidence="1 6 7">
        <name>pyridoxal 5'-phosphate</name>
        <dbReference type="ChEBI" id="CHEBI:597326"/>
    </cofactor>
</comment>
<dbReference type="Pfam" id="PF00282">
    <property type="entry name" value="Pyridoxal_deC"/>
    <property type="match status" value="1"/>
</dbReference>
<feature type="modified residue" description="N6-(pyridoxal phosphate)lysine" evidence="6">
    <location>
        <position position="313"/>
    </location>
</feature>
<accession>A0A6A6PDI5</accession>
<dbReference type="Gene3D" id="3.90.1150.10">
    <property type="entry name" value="Aspartate Aminotransferase, domain 1"/>
    <property type="match status" value="1"/>
</dbReference>
<dbReference type="OrthoDB" id="639767at2759"/>
<organism evidence="8 9">
    <name type="scientific">Lineolata rhizophorae</name>
    <dbReference type="NCBI Taxonomy" id="578093"/>
    <lineage>
        <taxon>Eukaryota</taxon>
        <taxon>Fungi</taxon>
        <taxon>Dikarya</taxon>
        <taxon>Ascomycota</taxon>
        <taxon>Pezizomycotina</taxon>
        <taxon>Dothideomycetes</taxon>
        <taxon>Dothideomycetes incertae sedis</taxon>
        <taxon>Lineolatales</taxon>
        <taxon>Lineolataceae</taxon>
        <taxon>Lineolata</taxon>
    </lineage>
</organism>
<reference evidence="8" key="1">
    <citation type="journal article" date="2020" name="Stud. Mycol.">
        <title>101 Dothideomycetes genomes: a test case for predicting lifestyles and emergence of pathogens.</title>
        <authorList>
            <person name="Haridas S."/>
            <person name="Albert R."/>
            <person name="Binder M."/>
            <person name="Bloem J."/>
            <person name="Labutti K."/>
            <person name="Salamov A."/>
            <person name="Andreopoulos B."/>
            <person name="Baker S."/>
            <person name="Barry K."/>
            <person name="Bills G."/>
            <person name="Bluhm B."/>
            <person name="Cannon C."/>
            <person name="Castanera R."/>
            <person name="Culley D."/>
            <person name="Daum C."/>
            <person name="Ezra D."/>
            <person name="Gonzalez J."/>
            <person name="Henrissat B."/>
            <person name="Kuo A."/>
            <person name="Liang C."/>
            <person name="Lipzen A."/>
            <person name="Lutzoni F."/>
            <person name="Magnuson J."/>
            <person name="Mondo S."/>
            <person name="Nolan M."/>
            <person name="Ohm R."/>
            <person name="Pangilinan J."/>
            <person name="Park H.-J."/>
            <person name="Ramirez L."/>
            <person name="Alfaro M."/>
            <person name="Sun H."/>
            <person name="Tritt A."/>
            <person name="Yoshinaga Y."/>
            <person name="Zwiers L.-H."/>
            <person name="Turgeon B."/>
            <person name="Goodwin S."/>
            <person name="Spatafora J."/>
            <person name="Crous P."/>
            <person name="Grigoriev I."/>
        </authorList>
    </citation>
    <scope>NUCLEOTIDE SEQUENCE</scope>
    <source>
        <strain evidence="8">ATCC 16933</strain>
    </source>
</reference>
<dbReference type="GO" id="GO:0006520">
    <property type="term" value="P:amino acid metabolic process"/>
    <property type="evidence" value="ECO:0007669"/>
    <property type="project" value="InterPro"/>
</dbReference>
<comment type="similarity">
    <text evidence="2 7">Belongs to the group II decarboxylase family.</text>
</comment>
<name>A0A6A6PDI5_9PEZI</name>
<dbReference type="AlphaFoldDB" id="A0A6A6PDI5"/>
<dbReference type="SUPFAM" id="SSF53383">
    <property type="entry name" value="PLP-dependent transferases"/>
    <property type="match status" value="1"/>
</dbReference>
<evidence type="ECO:0000256" key="1">
    <source>
        <dbReference type="ARBA" id="ARBA00001933"/>
    </source>
</evidence>
<dbReference type="Gene3D" id="3.40.640.10">
    <property type="entry name" value="Type I PLP-dependent aspartate aminotransferase-like (Major domain)"/>
    <property type="match status" value="1"/>
</dbReference>
<protein>
    <submittedName>
        <fullName evidence="8">Aromatic-L-amino-acid decarboxylase</fullName>
    </submittedName>
</protein>
<dbReference type="EMBL" id="MU001670">
    <property type="protein sequence ID" value="KAF2462044.1"/>
    <property type="molecule type" value="Genomic_DNA"/>
</dbReference>
<dbReference type="InterPro" id="IPR015421">
    <property type="entry name" value="PyrdxlP-dep_Trfase_major"/>
</dbReference>
<dbReference type="PROSITE" id="PS00392">
    <property type="entry name" value="DDC_GAD_HDC_YDC"/>
    <property type="match status" value="1"/>
</dbReference>
<dbReference type="InterPro" id="IPR010977">
    <property type="entry name" value="Aromatic_deC"/>
</dbReference>
<evidence type="ECO:0000256" key="7">
    <source>
        <dbReference type="RuleBase" id="RU000382"/>
    </source>
</evidence>
<evidence type="ECO:0000313" key="9">
    <source>
        <dbReference type="Proteomes" id="UP000799766"/>
    </source>
</evidence>
<proteinExistence type="inferred from homology"/>
<evidence type="ECO:0000256" key="3">
    <source>
        <dbReference type="ARBA" id="ARBA00022793"/>
    </source>
</evidence>
<keyword evidence="4 6" id="KW-0663">Pyridoxal phosphate</keyword>
<dbReference type="Gene3D" id="1.20.1340.10">
    <property type="entry name" value="dopa decarboxylase, N-terminal domain"/>
    <property type="match status" value="1"/>
</dbReference>
<evidence type="ECO:0000313" key="8">
    <source>
        <dbReference type="EMBL" id="KAF2462044.1"/>
    </source>
</evidence>
<dbReference type="InterPro" id="IPR015422">
    <property type="entry name" value="PyrdxlP-dep_Trfase_small"/>
</dbReference>
<dbReference type="PANTHER" id="PTHR11999">
    <property type="entry name" value="GROUP II PYRIDOXAL-5-PHOSPHATE DECARBOXYLASE"/>
    <property type="match status" value="1"/>
</dbReference>
<dbReference type="InterPro" id="IPR015424">
    <property type="entry name" value="PyrdxlP-dep_Trfase"/>
</dbReference>
<sequence>MDANQFREAAHAAVEDVIKYYESLGERRVVSDVSPGYLRPQLPSGPPQTSEPFTAIQRDIANLIIPGLTHWQSPNFMAYYPANASFPSILGEIYSATFTAPAFNWLASPACTELETVVLDWMCELLGLPECFLSKGEGGGVIQGTASEAIVVAMVAARERYLRNKCDAEGLEGEAREARMSELKSKLVALGSDQAHSSTQKGALIAGTKFQSVPTKMEDNCALRGEEVRRVIKECKEKGLEPYYLTVTMGTTGTCATDRFDEISKVVGERGEEKDIWVHVDAAYAGAALVLDEYKHFTKDWNAFDSFDMNMHKWLLTNFDASCFFVKRRANLTHALSINPAYLRNTFTDSGLVTDYRDWQIPLGRRFRSLKIWFVLRSYGIEGLQAHIRKHVGFGKLFTSLLQSRKDLFSITTEPAFSLNCFTALLDTNEVTKEVYERVNQHGEIFLTSTVVHGVYVIRVVTGSPWTEEKYVRRAFEILVQVAEEVLSGKEDGLGTDLTKTVLSH</sequence>
<dbReference type="PRINTS" id="PR00800">
    <property type="entry name" value="YHDCRBOXLASE"/>
</dbReference>
<dbReference type="GO" id="GO:0016831">
    <property type="term" value="F:carboxy-lyase activity"/>
    <property type="evidence" value="ECO:0007669"/>
    <property type="project" value="UniProtKB-KW"/>
</dbReference>
<dbReference type="GO" id="GO:0030170">
    <property type="term" value="F:pyridoxal phosphate binding"/>
    <property type="evidence" value="ECO:0007669"/>
    <property type="project" value="InterPro"/>
</dbReference>
<evidence type="ECO:0000256" key="5">
    <source>
        <dbReference type="ARBA" id="ARBA00023239"/>
    </source>
</evidence>
<keyword evidence="9" id="KW-1185">Reference proteome</keyword>
<keyword evidence="3" id="KW-0210">Decarboxylase</keyword>
<dbReference type="PANTHER" id="PTHR11999:SF70">
    <property type="entry name" value="MIP05841P"/>
    <property type="match status" value="1"/>
</dbReference>
<evidence type="ECO:0000256" key="4">
    <source>
        <dbReference type="ARBA" id="ARBA00022898"/>
    </source>
</evidence>
<dbReference type="GO" id="GO:0005737">
    <property type="term" value="C:cytoplasm"/>
    <property type="evidence" value="ECO:0007669"/>
    <property type="project" value="TreeGrafter"/>
</dbReference>
<evidence type="ECO:0000256" key="2">
    <source>
        <dbReference type="ARBA" id="ARBA00009533"/>
    </source>
</evidence>
<dbReference type="GO" id="GO:0019752">
    <property type="term" value="P:carboxylic acid metabolic process"/>
    <property type="evidence" value="ECO:0007669"/>
    <property type="project" value="InterPro"/>
</dbReference>
<keyword evidence="5 7" id="KW-0456">Lyase</keyword>
<dbReference type="InterPro" id="IPR002129">
    <property type="entry name" value="PyrdxlP-dep_de-COase"/>
</dbReference>
<dbReference type="InterPro" id="IPR021115">
    <property type="entry name" value="Pyridoxal-P_BS"/>
</dbReference>